<accession>A0A846TNF9</accession>
<evidence type="ECO:0000313" key="1">
    <source>
        <dbReference type="EMBL" id="NKE08329.1"/>
    </source>
</evidence>
<sequence length="67" mass="7587">MARKLIVCVGIFLSLFTGFMFLDQMDDEELSNKGPGVLKIQQSDLDEVETATYVPFGSREYVRIVPK</sequence>
<proteinExistence type="predicted"/>
<dbReference type="Proteomes" id="UP000587942">
    <property type="component" value="Unassembled WGS sequence"/>
</dbReference>
<name>A0A846TNF9_9BACI</name>
<dbReference type="RefSeq" id="WP_167834675.1">
    <property type="nucleotide sequence ID" value="NZ_JAAVUM010000037.1"/>
</dbReference>
<reference evidence="1 2" key="1">
    <citation type="submission" date="2020-03" db="EMBL/GenBank/DDBJ databases">
        <authorList>
            <person name="Sun Q."/>
        </authorList>
    </citation>
    <scope>NUCLEOTIDE SEQUENCE [LARGE SCALE GENOMIC DNA]</scope>
    <source>
        <strain evidence="1 2">KACC 21451</strain>
    </source>
</reference>
<dbReference type="EMBL" id="JAAVUM010000037">
    <property type="protein sequence ID" value="NKE08329.1"/>
    <property type="molecule type" value="Genomic_DNA"/>
</dbReference>
<organism evidence="1 2">
    <name type="scientific">Mesobacillus selenatarsenatis</name>
    <dbReference type="NCBI Taxonomy" id="388741"/>
    <lineage>
        <taxon>Bacteria</taxon>
        <taxon>Bacillati</taxon>
        <taxon>Bacillota</taxon>
        <taxon>Bacilli</taxon>
        <taxon>Bacillales</taxon>
        <taxon>Bacillaceae</taxon>
        <taxon>Mesobacillus</taxon>
    </lineage>
</organism>
<protein>
    <submittedName>
        <fullName evidence="1">Uncharacterized protein</fullName>
    </submittedName>
</protein>
<gene>
    <name evidence="1" type="ORF">GWK17_23130</name>
</gene>
<comment type="caution">
    <text evidence="1">The sequence shown here is derived from an EMBL/GenBank/DDBJ whole genome shotgun (WGS) entry which is preliminary data.</text>
</comment>
<evidence type="ECO:0000313" key="2">
    <source>
        <dbReference type="Proteomes" id="UP000587942"/>
    </source>
</evidence>
<dbReference type="AlphaFoldDB" id="A0A846TNF9"/>